<gene>
    <name evidence="3" type="ORF">PXEA_LOCUS27602</name>
</gene>
<keyword evidence="2" id="KW-0812">Transmembrane</keyword>
<feature type="compositionally biased region" description="Polar residues" evidence="1">
    <location>
        <begin position="155"/>
        <end position="165"/>
    </location>
</feature>
<dbReference type="AlphaFoldDB" id="A0A448XDJ4"/>
<feature type="compositionally biased region" description="Low complexity" evidence="1">
    <location>
        <begin position="104"/>
        <end position="133"/>
    </location>
</feature>
<feature type="compositionally biased region" description="Polar residues" evidence="1">
    <location>
        <begin position="92"/>
        <end position="101"/>
    </location>
</feature>
<organism evidence="3 4">
    <name type="scientific">Protopolystoma xenopodis</name>
    <dbReference type="NCBI Taxonomy" id="117903"/>
    <lineage>
        <taxon>Eukaryota</taxon>
        <taxon>Metazoa</taxon>
        <taxon>Spiralia</taxon>
        <taxon>Lophotrochozoa</taxon>
        <taxon>Platyhelminthes</taxon>
        <taxon>Monogenea</taxon>
        <taxon>Polyopisthocotylea</taxon>
        <taxon>Polystomatidea</taxon>
        <taxon>Polystomatidae</taxon>
        <taxon>Protopolystoma</taxon>
    </lineage>
</organism>
<feature type="transmembrane region" description="Helical" evidence="2">
    <location>
        <begin position="246"/>
        <end position="267"/>
    </location>
</feature>
<evidence type="ECO:0000313" key="3">
    <source>
        <dbReference type="EMBL" id="VEL34162.1"/>
    </source>
</evidence>
<feature type="compositionally biased region" description="Polar residues" evidence="1">
    <location>
        <begin position="8"/>
        <end position="24"/>
    </location>
</feature>
<keyword evidence="2" id="KW-0472">Membrane</keyword>
<accession>A0A448XDJ4</accession>
<feature type="compositionally biased region" description="Basic residues" evidence="1">
    <location>
        <begin position="134"/>
        <end position="143"/>
    </location>
</feature>
<proteinExistence type="predicted"/>
<name>A0A448XDJ4_9PLAT</name>
<feature type="region of interest" description="Disordered" evidence="1">
    <location>
        <begin position="1"/>
        <end position="69"/>
    </location>
</feature>
<evidence type="ECO:0000313" key="4">
    <source>
        <dbReference type="Proteomes" id="UP000784294"/>
    </source>
</evidence>
<keyword evidence="2" id="KW-1133">Transmembrane helix</keyword>
<evidence type="ECO:0000256" key="2">
    <source>
        <dbReference type="SAM" id="Phobius"/>
    </source>
</evidence>
<feature type="compositionally biased region" description="Low complexity" evidence="1">
    <location>
        <begin position="30"/>
        <end position="46"/>
    </location>
</feature>
<protein>
    <submittedName>
        <fullName evidence="3">Uncharacterized protein</fullName>
    </submittedName>
</protein>
<sequence length="276" mass="29178">MGEKIHTNPANSIKRNSGKPSSTRPVAVTSSGSGSSGGDISNSSLSDHAFAGPEENISSLNSPYNPEKSIKPEAVTSALKGSKKAFTTGSCYFPTVTSTASPDLPEASTHSSSESSLNSSPSLKEESSAPSSCRSRRPNRRRISQLLLDKGDSNAMDSGQTQASQPLDAVKAESTDPIAEDAKLSAEKDSPAKSSVKMISQTEDIAKKHVAKHRPTDLLSDERFVQSTKQLGSQMNPIDKFYLPHLVVYVVVVIVDDAIVALAAHFVQVIKVPGAV</sequence>
<keyword evidence="4" id="KW-1185">Reference proteome</keyword>
<evidence type="ECO:0000256" key="1">
    <source>
        <dbReference type="SAM" id="MobiDB-lite"/>
    </source>
</evidence>
<comment type="caution">
    <text evidence="3">The sequence shown here is derived from an EMBL/GenBank/DDBJ whole genome shotgun (WGS) entry which is preliminary data.</text>
</comment>
<dbReference type="Proteomes" id="UP000784294">
    <property type="component" value="Unassembled WGS sequence"/>
</dbReference>
<feature type="region of interest" description="Disordered" evidence="1">
    <location>
        <begin position="92"/>
        <end position="194"/>
    </location>
</feature>
<feature type="compositionally biased region" description="Basic and acidic residues" evidence="1">
    <location>
        <begin position="170"/>
        <end position="191"/>
    </location>
</feature>
<reference evidence="3" key="1">
    <citation type="submission" date="2018-11" db="EMBL/GenBank/DDBJ databases">
        <authorList>
            <consortium name="Pathogen Informatics"/>
        </authorList>
    </citation>
    <scope>NUCLEOTIDE SEQUENCE</scope>
</reference>
<dbReference type="EMBL" id="CAAALY010247120">
    <property type="protein sequence ID" value="VEL34162.1"/>
    <property type="molecule type" value="Genomic_DNA"/>
</dbReference>